<dbReference type="AlphaFoldDB" id="A0A165DI00"/>
<accession>A0A165DI00</accession>
<keyword evidence="1" id="KW-0472">Membrane</keyword>
<proteinExistence type="predicted"/>
<evidence type="ECO:0000313" key="3">
    <source>
        <dbReference type="Proteomes" id="UP000076842"/>
    </source>
</evidence>
<keyword evidence="1" id="KW-1133">Transmembrane helix</keyword>
<feature type="transmembrane region" description="Helical" evidence="1">
    <location>
        <begin position="139"/>
        <end position="162"/>
    </location>
</feature>
<name>A0A165DI00_9BASI</name>
<evidence type="ECO:0000256" key="1">
    <source>
        <dbReference type="SAM" id="Phobius"/>
    </source>
</evidence>
<organism evidence="2 3">
    <name type="scientific">Calocera cornea HHB12733</name>
    <dbReference type="NCBI Taxonomy" id="1353952"/>
    <lineage>
        <taxon>Eukaryota</taxon>
        <taxon>Fungi</taxon>
        <taxon>Dikarya</taxon>
        <taxon>Basidiomycota</taxon>
        <taxon>Agaricomycotina</taxon>
        <taxon>Dacrymycetes</taxon>
        <taxon>Dacrymycetales</taxon>
        <taxon>Dacrymycetaceae</taxon>
        <taxon>Calocera</taxon>
    </lineage>
</organism>
<dbReference type="EMBL" id="KV424054">
    <property type="protein sequence ID" value="KZT52838.1"/>
    <property type="molecule type" value="Genomic_DNA"/>
</dbReference>
<keyword evidence="3" id="KW-1185">Reference proteome</keyword>
<dbReference type="InParanoid" id="A0A165DI00"/>
<dbReference type="Proteomes" id="UP000076842">
    <property type="component" value="Unassembled WGS sequence"/>
</dbReference>
<protein>
    <submittedName>
        <fullName evidence="2">Uncharacterized protein</fullName>
    </submittedName>
</protein>
<gene>
    <name evidence="2" type="ORF">CALCODRAFT_501845</name>
</gene>
<keyword evidence="1" id="KW-0812">Transmembrane</keyword>
<reference evidence="2 3" key="1">
    <citation type="journal article" date="2016" name="Mol. Biol. Evol.">
        <title>Comparative Genomics of Early-Diverging Mushroom-Forming Fungi Provides Insights into the Origins of Lignocellulose Decay Capabilities.</title>
        <authorList>
            <person name="Nagy L.G."/>
            <person name="Riley R."/>
            <person name="Tritt A."/>
            <person name="Adam C."/>
            <person name="Daum C."/>
            <person name="Floudas D."/>
            <person name="Sun H."/>
            <person name="Yadav J.S."/>
            <person name="Pangilinan J."/>
            <person name="Larsson K.H."/>
            <person name="Matsuura K."/>
            <person name="Barry K."/>
            <person name="Labutti K."/>
            <person name="Kuo R."/>
            <person name="Ohm R.A."/>
            <person name="Bhattacharya S.S."/>
            <person name="Shirouzu T."/>
            <person name="Yoshinaga Y."/>
            <person name="Martin F.M."/>
            <person name="Grigoriev I.V."/>
            <person name="Hibbett D.S."/>
        </authorList>
    </citation>
    <scope>NUCLEOTIDE SEQUENCE [LARGE SCALE GENOMIC DNA]</scope>
    <source>
        <strain evidence="2 3">HHB12733</strain>
    </source>
</reference>
<sequence length="164" mass="18679">MTLIHADRLNGLWKPSLQRQWTEYQLALDALVAERDDVADIGMDIVRRHGNLDIEPSIEGKSDTIQRRDAVKALCDDTEACMSAFRKCGKALKVFYDTVEQHQEEQGESLVRRFNWTLYNTLDWITTEGLLPSAVPTSLAWTGFVWDLATVVGVVVVVYQLFMM</sequence>
<evidence type="ECO:0000313" key="2">
    <source>
        <dbReference type="EMBL" id="KZT52838.1"/>
    </source>
</evidence>